<reference evidence="2" key="1">
    <citation type="submission" date="2016-07" db="EMBL/GenBank/DDBJ databases">
        <title>Microvirga ossetica sp. nov. a new species of rhizobia isolated from root nodules of the legume species Vicia alpestris Steven originated from North Ossetia region in the Caucasus.</title>
        <authorList>
            <person name="Safronova V.I."/>
            <person name="Kuznetsova I.G."/>
            <person name="Sazanova A.L."/>
            <person name="Belimov A."/>
            <person name="Andronov E."/>
            <person name="Osledkin Y.S."/>
            <person name="Onishchuk O.P."/>
            <person name="Kurchak O.N."/>
            <person name="Shaposhnikov A.I."/>
            <person name="Willems A."/>
            <person name="Tikhonovich I.A."/>
        </authorList>
    </citation>
    <scope>NUCLEOTIDE SEQUENCE [LARGE SCALE GENOMIC DNA]</scope>
    <source>
        <strain evidence="2">V5/3M</strain>
    </source>
</reference>
<accession>A0A1B2EJZ8</accession>
<feature type="signal peptide" evidence="1">
    <location>
        <begin position="1"/>
        <end position="26"/>
    </location>
</feature>
<dbReference type="Pfam" id="PF04392">
    <property type="entry name" value="ABC_sub_bind"/>
    <property type="match status" value="1"/>
</dbReference>
<dbReference type="OrthoDB" id="7342842at2"/>
<dbReference type="InterPro" id="IPR028082">
    <property type="entry name" value="Peripla_BP_I"/>
</dbReference>
<dbReference type="InterPro" id="IPR007487">
    <property type="entry name" value="ABC_transpt-TYRBP-like"/>
</dbReference>
<organism evidence="2">
    <name type="scientific">Microvirga ossetica</name>
    <dbReference type="NCBI Taxonomy" id="1882682"/>
    <lineage>
        <taxon>Bacteria</taxon>
        <taxon>Pseudomonadati</taxon>
        <taxon>Pseudomonadota</taxon>
        <taxon>Alphaproteobacteria</taxon>
        <taxon>Hyphomicrobiales</taxon>
        <taxon>Methylobacteriaceae</taxon>
        <taxon>Microvirga</taxon>
    </lineage>
</organism>
<evidence type="ECO:0000256" key="1">
    <source>
        <dbReference type="SAM" id="SignalP"/>
    </source>
</evidence>
<dbReference type="Gene3D" id="3.40.50.2300">
    <property type="match status" value="2"/>
</dbReference>
<name>A0A1B2EJZ8_9HYPH</name>
<keyword evidence="1" id="KW-0732">Signal</keyword>
<dbReference type="CDD" id="cd06325">
    <property type="entry name" value="PBP1_ABC_unchar_transporter"/>
    <property type="match status" value="1"/>
</dbReference>
<dbReference type="SUPFAM" id="SSF53822">
    <property type="entry name" value="Periplasmic binding protein-like I"/>
    <property type="match status" value="1"/>
</dbReference>
<evidence type="ECO:0008006" key="3">
    <source>
        <dbReference type="Google" id="ProtNLM"/>
    </source>
</evidence>
<dbReference type="EMBL" id="CP016616">
    <property type="protein sequence ID" value="ANY80294.1"/>
    <property type="molecule type" value="Genomic_DNA"/>
</dbReference>
<gene>
    <name evidence="2" type="ORF">BB934_20370</name>
</gene>
<dbReference type="PANTHER" id="PTHR35271">
    <property type="entry name" value="ABC TRANSPORTER, SUBSTRATE-BINDING LIPOPROTEIN-RELATED"/>
    <property type="match status" value="1"/>
</dbReference>
<dbReference type="AlphaFoldDB" id="A0A1B2EJZ8"/>
<feature type="chain" id="PRO_5008536193" description="ABC transporter substrate-binding protein" evidence="1">
    <location>
        <begin position="27"/>
        <end position="329"/>
    </location>
</feature>
<proteinExistence type="predicted"/>
<dbReference type="KEGG" id="moc:BB934_20370"/>
<sequence>MKPRWGLMIASILLATLVLRDSSAHAQPAPRIPARIAWVSVFPLSQVASYLDAFRSGLAAEGYVEGRDVEVLARSANGNPERLPAVVEEVLALRPDVIVSQGAAIFGLRTVTRIPIVYGFSGDPIAADLTDSMARPGGNLTGVSFMTIELNAKRLDILRTVAPQTRRVILMGDPVHPGVDLEVAANQETARQLGMEMRWVPTRNVREVSAFLASLDQDAPDALVILPDSVMLESREQVSEYALRHKIPAISGWSMFAHSGGLLTYGPRLSESFKRLAYYAVRILKGAKPSDLPIERPTQFELVISLKTARQIGLAVPDSLIALADEVVE</sequence>
<evidence type="ECO:0000313" key="2">
    <source>
        <dbReference type="EMBL" id="ANY80294.1"/>
    </source>
</evidence>
<dbReference type="PANTHER" id="PTHR35271:SF1">
    <property type="entry name" value="ABC TRANSPORTER, SUBSTRATE-BINDING LIPOPROTEIN"/>
    <property type="match status" value="1"/>
</dbReference>
<protein>
    <recommendedName>
        <fullName evidence="3">ABC transporter substrate-binding protein</fullName>
    </recommendedName>
</protein>
<dbReference type="RefSeq" id="WP_157934240.1">
    <property type="nucleotide sequence ID" value="NZ_CP016616.1"/>
</dbReference>